<dbReference type="Gene3D" id="3.20.20.140">
    <property type="entry name" value="Metal-dependent hydrolases"/>
    <property type="match status" value="1"/>
</dbReference>
<evidence type="ECO:0000256" key="1">
    <source>
        <dbReference type="ARBA" id="ARBA00001947"/>
    </source>
</evidence>
<dbReference type="NCBIfam" id="NF006684">
    <property type="entry name" value="PRK09229.1-5"/>
    <property type="match status" value="1"/>
</dbReference>
<keyword evidence="2" id="KW-0479">Metal-binding</keyword>
<dbReference type="InterPro" id="IPR011059">
    <property type="entry name" value="Metal-dep_hydrolase_composite"/>
</dbReference>
<dbReference type="InterPro" id="IPR006680">
    <property type="entry name" value="Amidohydro-rel"/>
</dbReference>
<evidence type="ECO:0000256" key="3">
    <source>
        <dbReference type="ARBA" id="ARBA00022801"/>
    </source>
</evidence>
<comment type="caution">
    <text evidence="7">The sequence shown here is derived from an EMBL/GenBank/DDBJ whole genome shotgun (WGS) entry which is preliminary data.</text>
</comment>
<dbReference type="InterPro" id="IPR051607">
    <property type="entry name" value="Metallo-dep_hydrolases"/>
</dbReference>
<dbReference type="Pfam" id="PF22429">
    <property type="entry name" value="HutF_N"/>
    <property type="match status" value="1"/>
</dbReference>
<dbReference type="RefSeq" id="WP_166097379.1">
    <property type="nucleotide sequence ID" value="NZ_JAADJT010000001.1"/>
</dbReference>
<dbReference type="NCBIfam" id="NF006681">
    <property type="entry name" value="PRK09229.1-2"/>
    <property type="match status" value="1"/>
</dbReference>
<dbReference type="PANTHER" id="PTHR11271:SF48">
    <property type="entry name" value="AMIDOHYDROLASE-RELATED DOMAIN-CONTAINING PROTEIN"/>
    <property type="match status" value="1"/>
</dbReference>
<reference evidence="8" key="1">
    <citation type="submission" date="2023-07" db="EMBL/GenBank/DDBJ databases">
        <title>Duganella aceri sp. nov., isolated from tree sap.</title>
        <authorList>
            <person name="Kim I.S."/>
        </authorList>
    </citation>
    <scope>NUCLEOTIDE SEQUENCE [LARGE SCALE GENOMIC DNA]</scope>
    <source>
        <strain evidence="8">SAP-35</strain>
    </source>
</reference>
<dbReference type="PANTHER" id="PTHR11271">
    <property type="entry name" value="GUANINE DEAMINASE"/>
    <property type="match status" value="1"/>
</dbReference>
<organism evidence="7 8">
    <name type="scientific">Duganella aceris</name>
    <dbReference type="NCBI Taxonomy" id="2703883"/>
    <lineage>
        <taxon>Bacteria</taxon>
        <taxon>Pseudomonadati</taxon>
        <taxon>Pseudomonadota</taxon>
        <taxon>Betaproteobacteria</taxon>
        <taxon>Burkholderiales</taxon>
        <taxon>Oxalobacteraceae</taxon>
        <taxon>Telluria group</taxon>
        <taxon>Duganella</taxon>
    </lineage>
</organism>
<dbReference type="NCBIfam" id="TIGR02022">
    <property type="entry name" value="hutF"/>
    <property type="match status" value="1"/>
</dbReference>
<dbReference type="EMBL" id="JAADJT010000001">
    <property type="protein sequence ID" value="NGZ82745.1"/>
    <property type="molecule type" value="Genomic_DNA"/>
</dbReference>
<dbReference type="InterPro" id="IPR032466">
    <property type="entry name" value="Metal_Hydrolase"/>
</dbReference>
<dbReference type="Proteomes" id="UP000666369">
    <property type="component" value="Unassembled WGS sequence"/>
</dbReference>
<dbReference type="GO" id="GO:0050416">
    <property type="term" value="F:formimidoylglutamate deiminase activity"/>
    <property type="evidence" value="ECO:0007669"/>
    <property type="project" value="UniProtKB-EC"/>
</dbReference>
<keyword evidence="8" id="KW-1185">Reference proteome</keyword>
<evidence type="ECO:0000259" key="6">
    <source>
        <dbReference type="Pfam" id="PF22429"/>
    </source>
</evidence>
<evidence type="ECO:0000313" key="7">
    <source>
        <dbReference type="EMBL" id="NGZ82745.1"/>
    </source>
</evidence>
<evidence type="ECO:0000256" key="2">
    <source>
        <dbReference type="ARBA" id="ARBA00022723"/>
    </source>
</evidence>
<proteinExistence type="predicted"/>
<dbReference type="SUPFAM" id="SSF51556">
    <property type="entry name" value="Metallo-dependent hydrolases"/>
    <property type="match status" value="1"/>
</dbReference>
<keyword evidence="3 7" id="KW-0378">Hydrolase</keyword>
<evidence type="ECO:0000256" key="4">
    <source>
        <dbReference type="ARBA" id="ARBA00022833"/>
    </source>
</evidence>
<dbReference type="EC" id="3.5.3.13" evidence="7"/>
<dbReference type="InterPro" id="IPR010252">
    <property type="entry name" value="HutF"/>
</dbReference>
<gene>
    <name evidence="7" type="ORF">GW587_00515</name>
</gene>
<dbReference type="SUPFAM" id="SSF51338">
    <property type="entry name" value="Composite domain of metallo-dependent hydrolases"/>
    <property type="match status" value="1"/>
</dbReference>
<dbReference type="InterPro" id="IPR055156">
    <property type="entry name" value="HutF-like_N"/>
</dbReference>
<dbReference type="Gene3D" id="2.30.40.10">
    <property type="entry name" value="Urease, subunit C, domain 1"/>
    <property type="match status" value="1"/>
</dbReference>
<feature type="domain" description="Amidohydrolase-related" evidence="5">
    <location>
        <begin position="46"/>
        <end position="430"/>
    </location>
</feature>
<keyword evidence="4" id="KW-0862">Zinc</keyword>
<protein>
    <submittedName>
        <fullName evidence="7">Formimidoylglutamate deiminase</fullName>
        <ecNumber evidence="7">3.5.3.13</ecNumber>
    </submittedName>
</protein>
<evidence type="ECO:0000259" key="5">
    <source>
        <dbReference type="Pfam" id="PF01979"/>
    </source>
</evidence>
<feature type="domain" description="Formimidoylglutamate deiminase N-terminal" evidence="6">
    <location>
        <begin position="1"/>
        <end position="42"/>
    </location>
</feature>
<sequence>MSKLFARHALLPEGWRKDVLIEWNAGGDITAVTAGSAPAGAEAVAYALPGMINLHSHSFQRALGGRTEKAGDAVGRTQDSFWTWRDLMYRFARNITPEHIEAIAAQLFSECLRHGYTSMCEFHYVQRAPDGAMYPRPAETAERVVAAARLAGIGMTVLPVLYSYSGFGETPLKPEQQRFKTDAQDVLRVIEALEPLRDAQTEVGVAPHSLRAASVGQIEEVLATLPAARPVHIHIAEQQAEVQQSLDWSGRRPVQWLLDRVAVDERWCLIHATHLVADEVDGIARSGAVAGLCPTTEANLGDGLFPLEPFLAAGGRFGIGSDSHVSQSPVEELRWLEYGQRLQHQRRNVAVSAEERNVGDFLWQGALRGGAQAAGRPVGALAPGRRADVIVLDADHPNMFGLALDEVLGSFVFSGNDNLVNDVMVGGRWVVRNQQHVAQQAIAARFKQTLAELREFR</sequence>
<comment type="cofactor">
    <cofactor evidence="1">
        <name>Zn(2+)</name>
        <dbReference type="ChEBI" id="CHEBI:29105"/>
    </cofactor>
</comment>
<name>A0ABX0FE71_9BURK</name>
<evidence type="ECO:0000313" key="8">
    <source>
        <dbReference type="Proteomes" id="UP000666369"/>
    </source>
</evidence>
<dbReference type="Pfam" id="PF01979">
    <property type="entry name" value="Amidohydro_1"/>
    <property type="match status" value="1"/>
</dbReference>
<accession>A0ABX0FE71</accession>